<dbReference type="AlphaFoldDB" id="A0A3N0I1C8"/>
<dbReference type="NCBIfam" id="TIGR00099">
    <property type="entry name" value="Cof-subfamily"/>
    <property type="match status" value="1"/>
</dbReference>
<dbReference type="InterPro" id="IPR006379">
    <property type="entry name" value="HAD-SF_hydro_IIB"/>
</dbReference>
<dbReference type="Proteomes" id="UP000276568">
    <property type="component" value="Unassembled WGS sequence"/>
</dbReference>
<dbReference type="NCBIfam" id="TIGR01484">
    <property type="entry name" value="HAD-SF-IIB"/>
    <property type="match status" value="1"/>
</dbReference>
<protein>
    <submittedName>
        <fullName evidence="1">HAD family hydrolase</fullName>
    </submittedName>
</protein>
<dbReference type="EMBL" id="RJQC01000002">
    <property type="protein sequence ID" value="RNM30718.1"/>
    <property type="molecule type" value="Genomic_DNA"/>
</dbReference>
<evidence type="ECO:0000313" key="1">
    <source>
        <dbReference type="EMBL" id="RNM30718.1"/>
    </source>
</evidence>
<reference evidence="1 2" key="1">
    <citation type="submission" date="2018-11" db="EMBL/GenBank/DDBJ databases">
        <title>Clostridium sp. nov., a member of the family Erysipelotrichaceae isolated from pig faeces.</title>
        <authorList>
            <person name="Chang Y.-H."/>
        </authorList>
    </citation>
    <scope>NUCLEOTIDE SEQUENCE [LARGE SCALE GENOMIC DNA]</scope>
    <source>
        <strain evidence="1 2">YH-panp20</strain>
    </source>
</reference>
<dbReference type="GO" id="GO:0000287">
    <property type="term" value="F:magnesium ion binding"/>
    <property type="evidence" value="ECO:0007669"/>
    <property type="project" value="TreeGrafter"/>
</dbReference>
<dbReference type="PANTHER" id="PTHR10000">
    <property type="entry name" value="PHOSPHOSERINE PHOSPHATASE"/>
    <property type="match status" value="1"/>
</dbReference>
<name>A0A3N0I1C8_9FIRM</name>
<comment type="caution">
    <text evidence="1">The sequence shown here is derived from an EMBL/GenBank/DDBJ whole genome shotgun (WGS) entry which is preliminary data.</text>
</comment>
<dbReference type="SFLD" id="SFLDG01140">
    <property type="entry name" value="C2.B:_Phosphomannomutase_and_P"/>
    <property type="match status" value="1"/>
</dbReference>
<dbReference type="OrthoDB" id="9781413at2"/>
<organism evidence="1 2">
    <name type="scientific">Absicoccus porci</name>
    <dbReference type="NCBI Taxonomy" id="2486576"/>
    <lineage>
        <taxon>Bacteria</taxon>
        <taxon>Bacillati</taxon>
        <taxon>Bacillota</taxon>
        <taxon>Erysipelotrichia</taxon>
        <taxon>Erysipelotrichales</taxon>
        <taxon>Erysipelotrichaceae</taxon>
        <taxon>Absicoccus</taxon>
    </lineage>
</organism>
<dbReference type="Pfam" id="PF08282">
    <property type="entry name" value="Hydrolase_3"/>
    <property type="match status" value="1"/>
</dbReference>
<dbReference type="PANTHER" id="PTHR10000:SF8">
    <property type="entry name" value="HAD SUPERFAMILY HYDROLASE-LIKE, TYPE 3"/>
    <property type="match status" value="1"/>
</dbReference>
<dbReference type="SUPFAM" id="SSF56784">
    <property type="entry name" value="HAD-like"/>
    <property type="match status" value="1"/>
</dbReference>
<gene>
    <name evidence="1" type="ORF">EDX97_04665</name>
</gene>
<dbReference type="InterPro" id="IPR000150">
    <property type="entry name" value="Cof"/>
</dbReference>
<dbReference type="SFLD" id="SFLDS00003">
    <property type="entry name" value="Haloacid_Dehalogenase"/>
    <property type="match status" value="1"/>
</dbReference>
<accession>A0A3N0I1C8</accession>
<proteinExistence type="predicted"/>
<sequence>MIKDLKLVVCDIDDTLVVRHNLLTPRAKRMIKTLKEKNIYFGLASGRPLYDLDHMMEKWHIEPADMLIGMNGSSLRDAVHQKEYTYYLMKPEWIKETIEIMKQFHANPIIYEDDTIVCVKRDTTVISSALSGHRSIHKVDDIAYLYQKENAKIMFRIKANQMEEVESYFQAHPSPNYIGFKTQPTLFEFTNIHTDKGYALRQYCEINGLSPEQVMAFGDTSNDNGMLEYSGLGVCLKNGSEDTKAIADVVTDRPCTMDGWADFMEKYFDRRQQDGE</sequence>
<evidence type="ECO:0000313" key="2">
    <source>
        <dbReference type="Proteomes" id="UP000276568"/>
    </source>
</evidence>
<dbReference type="InterPro" id="IPR036412">
    <property type="entry name" value="HAD-like_sf"/>
</dbReference>
<dbReference type="GO" id="GO:0016791">
    <property type="term" value="F:phosphatase activity"/>
    <property type="evidence" value="ECO:0007669"/>
    <property type="project" value="UniProtKB-ARBA"/>
</dbReference>
<dbReference type="InterPro" id="IPR023214">
    <property type="entry name" value="HAD_sf"/>
</dbReference>
<dbReference type="Gene3D" id="3.40.50.1000">
    <property type="entry name" value="HAD superfamily/HAD-like"/>
    <property type="match status" value="1"/>
</dbReference>
<dbReference type="Gene3D" id="3.30.1240.10">
    <property type="match status" value="1"/>
</dbReference>
<dbReference type="GO" id="GO:0005829">
    <property type="term" value="C:cytosol"/>
    <property type="evidence" value="ECO:0007669"/>
    <property type="project" value="TreeGrafter"/>
</dbReference>
<keyword evidence="1" id="KW-0378">Hydrolase</keyword>
<keyword evidence="2" id="KW-1185">Reference proteome</keyword>
<dbReference type="RefSeq" id="WP_128520031.1">
    <property type="nucleotide sequence ID" value="NZ_CAUWBR010000023.1"/>
</dbReference>